<proteinExistence type="predicted"/>
<dbReference type="Proteomes" id="UP000299102">
    <property type="component" value="Unassembled WGS sequence"/>
</dbReference>
<organism evidence="2 3">
    <name type="scientific">Eumeta variegata</name>
    <name type="common">Bagworm moth</name>
    <name type="synonym">Eumeta japonica</name>
    <dbReference type="NCBI Taxonomy" id="151549"/>
    <lineage>
        <taxon>Eukaryota</taxon>
        <taxon>Metazoa</taxon>
        <taxon>Ecdysozoa</taxon>
        <taxon>Arthropoda</taxon>
        <taxon>Hexapoda</taxon>
        <taxon>Insecta</taxon>
        <taxon>Pterygota</taxon>
        <taxon>Neoptera</taxon>
        <taxon>Endopterygota</taxon>
        <taxon>Lepidoptera</taxon>
        <taxon>Glossata</taxon>
        <taxon>Ditrysia</taxon>
        <taxon>Tineoidea</taxon>
        <taxon>Psychidae</taxon>
        <taxon>Oiketicinae</taxon>
        <taxon>Eumeta</taxon>
    </lineage>
</organism>
<comment type="caution">
    <text evidence="2">The sequence shown here is derived from an EMBL/GenBank/DDBJ whole genome shotgun (WGS) entry which is preliminary data.</text>
</comment>
<protein>
    <submittedName>
        <fullName evidence="2">Uncharacterized protein</fullName>
    </submittedName>
</protein>
<feature type="region of interest" description="Disordered" evidence="1">
    <location>
        <begin position="27"/>
        <end position="75"/>
    </location>
</feature>
<reference evidence="2 3" key="1">
    <citation type="journal article" date="2019" name="Commun. Biol.">
        <title>The bagworm genome reveals a unique fibroin gene that provides high tensile strength.</title>
        <authorList>
            <person name="Kono N."/>
            <person name="Nakamura H."/>
            <person name="Ohtoshi R."/>
            <person name="Tomita M."/>
            <person name="Numata K."/>
            <person name="Arakawa K."/>
        </authorList>
    </citation>
    <scope>NUCLEOTIDE SEQUENCE [LARGE SCALE GENOMIC DNA]</scope>
</reference>
<evidence type="ECO:0000313" key="3">
    <source>
        <dbReference type="Proteomes" id="UP000299102"/>
    </source>
</evidence>
<dbReference type="EMBL" id="BGZK01001827">
    <property type="protein sequence ID" value="GBP86972.1"/>
    <property type="molecule type" value="Genomic_DNA"/>
</dbReference>
<sequence length="96" mass="9810">MPSFREVATLGRLVYSVRAGVALASISDDGGRSGVIDESRRSAARRPPANNGAGRSHGRNADAAAADRAPISGRRPLSELSAGALLAAPRSASDEL</sequence>
<evidence type="ECO:0000313" key="2">
    <source>
        <dbReference type="EMBL" id="GBP86972.1"/>
    </source>
</evidence>
<feature type="compositionally biased region" description="Low complexity" evidence="1">
    <location>
        <begin position="45"/>
        <end position="54"/>
    </location>
</feature>
<gene>
    <name evidence="2" type="ORF">EVAR_64101_1</name>
</gene>
<name>A0A4C1ZHS8_EUMVA</name>
<keyword evidence="3" id="KW-1185">Reference proteome</keyword>
<accession>A0A4C1ZHS8</accession>
<feature type="compositionally biased region" description="Basic and acidic residues" evidence="1">
    <location>
        <begin position="29"/>
        <end position="41"/>
    </location>
</feature>
<evidence type="ECO:0000256" key="1">
    <source>
        <dbReference type="SAM" id="MobiDB-lite"/>
    </source>
</evidence>
<dbReference type="AlphaFoldDB" id="A0A4C1ZHS8"/>